<protein>
    <recommendedName>
        <fullName evidence="3">CdiI immunity protein domain-containing protein</fullName>
    </recommendedName>
</protein>
<dbReference type="RefSeq" id="WP_023438042.1">
    <property type="nucleotide sequence ID" value="NZ_CASHSW010000023.1"/>
</dbReference>
<organism evidence="1 2">
    <name type="scientific">Clostridium tetani</name>
    <dbReference type="NCBI Taxonomy" id="1513"/>
    <lineage>
        <taxon>Bacteria</taxon>
        <taxon>Bacillati</taxon>
        <taxon>Bacillota</taxon>
        <taxon>Clostridia</taxon>
        <taxon>Eubacteriales</taxon>
        <taxon>Clostridiaceae</taxon>
        <taxon>Clostridium</taxon>
    </lineage>
</organism>
<evidence type="ECO:0000313" key="2">
    <source>
        <dbReference type="Proteomes" id="UP000290273"/>
    </source>
</evidence>
<name>A0ABY0EM32_CLOTA</name>
<proteinExistence type="predicted"/>
<comment type="caution">
    <text evidence="1">The sequence shown here is derived from an EMBL/GenBank/DDBJ whole genome shotgun (WGS) entry which is preliminary data.</text>
</comment>
<gene>
    <name evidence="1" type="ORF">DP131_11600</name>
</gene>
<accession>A0ABY0EM32</accession>
<dbReference type="Proteomes" id="UP000290273">
    <property type="component" value="Unassembled WGS sequence"/>
</dbReference>
<sequence length="104" mass="12390">MFKIEDLLYNNFSVYPDEVREYLERFSDNLRKALKEELINCITEEMLANAKENEENFKIQLSNILNNGHKGYNTMSTKALLDLYLEFKREEDFMLLLEKVSRGL</sequence>
<evidence type="ECO:0000313" key="1">
    <source>
        <dbReference type="EMBL" id="RXI53094.1"/>
    </source>
</evidence>
<reference evidence="1 2" key="1">
    <citation type="submission" date="2018-06" db="EMBL/GenBank/DDBJ databases">
        <title>Genome conservation of Clostridium tetani.</title>
        <authorList>
            <person name="Bruggemann H."/>
            <person name="Popoff M.R."/>
        </authorList>
    </citation>
    <scope>NUCLEOTIDE SEQUENCE [LARGE SCALE GENOMIC DNA]</scope>
    <source>
        <strain evidence="1 2">63.05</strain>
    </source>
</reference>
<dbReference type="EMBL" id="QMAU01000046">
    <property type="protein sequence ID" value="RXI53094.1"/>
    <property type="molecule type" value="Genomic_DNA"/>
</dbReference>
<evidence type="ECO:0008006" key="3">
    <source>
        <dbReference type="Google" id="ProtNLM"/>
    </source>
</evidence>